<name>A0A8S9MGU3_BRACR</name>
<dbReference type="Gene3D" id="3.90.70.10">
    <property type="entry name" value="Cysteine proteinases"/>
    <property type="match status" value="1"/>
</dbReference>
<protein>
    <submittedName>
        <fullName evidence="1">Uncharacterized protein</fullName>
    </submittedName>
</protein>
<dbReference type="SUPFAM" id="SSF54001">
    <property type="entry name" value="Cysteine proteinases"/>
    <property type="match status" value="1"/>
</dbReference>
<reference evidence="1" key="1">
    <citation type="submission" date="2019-12" db="EMBL/GenBank/DDBJ databases">
        <title>Genome sequencing and annotation of Brassica cretica.</title>
        <authorList>
            <person name="Studholme D.J."/>
            <person name="Sarris P.F."/>
        </authorList>
    </citation>
    <scope>NUCLEOTIDE SEQUENCE</scope>
    <source>
        <strain evidence="1">PFS-001/15</strain>
        <tissue evidence="1">Leaf</tissue>
    </source>
</reference>
<dbReference type="EMBL" id="QGKW02000007">
    <property type="protein sequence ID" value="KAF2619474.1"/>
    <property type="molecule type" value="Genomic_DNA"/>
</dbReference>
<sequence>MAAKKTLFRGDSFEMVLADAWDNKIHATCKRTLMYRVQRDLPTGEWRDEIMEKEEAEVALFNHLSVQNDLIRDLERFIPTDVKVHMMYANQYSDFDQDRSDVFNVDLCKHLKSGYVAARITVYPSYNLLKRKEIYYPTNEEVHGLVPNGHIVLLTHYGFDAEDRLFYQFQESYGVETCDKGYAYVYGDLVTHFVDMVL</sequence>
<accession>A0A8S9MGU3</accession>
<evidence type="ECO:0000313" key="1">
    <source>
        <dbReference type="EMBL" id="KAF2619474.1"/>
    </source>
</evidence>
<gene>
    <name evidence="1" type="ORF">F2Q68_00042358</name>
</gene>
<evidence type="ECO:0000313" key="2">
    <source>
        <dbReference type="Proteomes" id="UP000712281"/>
    </source>
</evidence>
<organism evidence="1 2">
    <name type="scientific">Brassica cretica</name>
    <name type="common">Mustard</name>
    <dbReference type="NCBI Taxonomy" id="69181"/>
    <lineage>
        <taxon>Eukaryota</taxon>
        <taxon>Viridiplantae</taxon>
        <taxon>Streptophyta</taxon>
        <taxon>Embryophyta</taxon>
        <taxon>Tracheophyta</taxon>
        <taxon>Spermatophyta</taxon>
        <taxon>Magnoliopsida</taxon>
        <taxon>eudicotyledons</taxon>
        <taxon>Gunneridae</taxon>
        <taxon>Pentapetalae</taxon>
        <taxon>rosids</taxon>
        <taxon>malvids</taxon>
        <taxon>Brassicales</taxon>
        <taxon>Brassicaceae</taxon>
        <taxon>Brassiceae</taxon>
        <taxon>Brassica</taxon>
    </lineage>
</organism>
<dbReference type="AlphaFoldDB" id="A0A8S9MGU3"/>
<proteinExistence type="predicted"/>
<comment type="caution">
    <text evidence="1">The sequence shown here is derived from an EMBL/GenBank/DDBJ whole genome shotgun (WGS) entry which is preliminary data.</text>
</comment>
<dbReference type="InterPro" id="IPR038765">
    <property type="entry name" value="Papain-like_cys_pep_sf"/>
</dbReference>
<dbReference type="Proteomes" id="UP000712281">
    <property type="component" value="Unassembled WGS sequence"/>
</dbReference>